<dbReference type="EMBL" id="JBDPZN010000002">
    <property type="protein sequence ID" value="MEO3682360.1"/>
    <property type="molecule type" value="Genomic_DNA"/>
</dbReference>
<feature type="chain" id="PRO_5047496998" evidence="1">
    <location>
        <begin position="23"/>
        <end position="603"/>
    </location>
</feature>
<evidence type="ECO:0000313" key="3">
    <source>
        <dbReference type="Proteomes" id="UP001477278"/>
    </source>
</evidence>
<proteinExistence type="predicted"/>
<sequence length="603" mass="69136">MLKSIFVATLFFNLLATTHAVANPLALFIEQCLQYQPDLAQQTLVSFQSVEQQAVAFERNTLALNNINDRIQYYRPFANNSINRQGLLWCQLHLADELNAVVSAPQTLYLIDQLPYLAPPYNQLGQRLETIKRAKWPVIEKSKLHGAQASIDQALSQQHFTLQFNQQDCVLPQRTETTNKHQDTEPTQNTNIDISIAKYLIKQPKEYCRKQAWLAYQTRAKEQQAAAVESIHFLQQQQAHRQGYANTAQAQLASHRLTPQLLQQFLDSQTANINIAPWNIAQTLSDISKSSSMEMMTTNVFLQQIFTSLKPLNLKFEPITIEKPRVEGETSSDDGQQNSLNETQIIRVWHQQRLLGEIFTYPQADQQSRQDVNGQLIKQTVVGHQFGQYALSFPPQLTRATQQQKLINQLSQAIVSLAQGGEFYFLNHKAQNTDAHAIATLWLVNYIKQQLKLESISKRYQLVAQYQQQLWVFRAKVALDFYQYDGDFNNTEQDTWLSHNHQLSAYFEQSFGQQWPQATDAIYSYQAIANEGVNYYLPLWQSALTQLIMNQTPANISTGEIFNLLVVNETHLTLNDQLEQLIGLPIDPHSLIRRFKHAGTTQE</sequence>
<gene>
    <name evidence="2" type="ORF">ABHN84_08655</name>
</gene>
<reference evidence="2 3" key="1">
    <citation type="submission" date="2024-05" db="EMBL/GenBank/DDBJ databases">
        <title>Genome sequencing of Marine Estuary Bacteria, Shewanella vesiculosa and S. baltica, and Pseudomonas syringae.</title>
        <authorList>
            <person name="Gurung A."/>
            <person name="Maclea K.S."/>
        </authorList>
    </citation>
    <scope>NUCLEOTIDE SEQUENCE [LARGE SCALE GENOMIC DNA]</scope>
    <source>
        <strain evidence="2 3">1A</strain>
    </source>
</reference>
<keyword evidence="1" id="KW-0732">Signal</keyword>
<dbReference type="SUPFAM" id="SSF55486">
    <property type="entry name" value="Metalloproteases ('zincins'), catalytic domain"/>
    <property type="match status" value="1"/>
</dbReference>
<evidence type="ECO:0000313" key="2">
    <source>
        <dbReference type="EMBL" id="MEO3682360.1"/>
    </source>
</evidence>
<name>A0ABV0FNF2_9GAMM</name>
<dbReference type="Gene3D" id="1.10.1370.10">
    <property type="entry name" value="Neurolysin, domain 3"/>
    <property type="match status" value="1"/>
</dbReference>
<accession>A0ABV0FNF2</accession>
<evidence type="ECO:0000256" key="1">
    <source>
        <dbReference type="SAM" id="SignalP"/>
    </source>
</evidence>
<keyword evidence="3" id="KW-1185">Reference proteome</keyword>
<feature type="signal peptide" evidence="1">
    <location>
        <begin position="1"/>
        <end position="22"/>
    </location>
</feature>
<dbReference type="InterPro" id="IPR024077">
    <property type="entry name" value="Neurolysin/TOP_dom2"/>
</dbReference>
<protein>
    <submittedName>
        <fullName evidence="2">Uncharacterized protein</fullName>
    </submittedName>
</protein>
<organism evidence="2 3">
    <name type="scientific">Shewanella vesiculosa</name>
    <dbReference type="NCBI Taxonomy" id="518738"/>
    <lineage>
        <taxon>Bacteria</taxon>
        <taxon>Pseudomonadati</taxon>
        <taxon>Pseudomonadota</taxon>
        <taxon>Gammaproteobacteria</taxon>
        <taxon>Alteromonadales</taxon>
        <taxon>Shewanellaceae</taxon>
        <taxon>Shewanella</taxon>
    </lineage>
</organism>
<dbReference type="RefSeq" id="WP_347690026.1">
    <property type="nucleotide sequence ID" value="NZ_JBDPZN010000002.1"/>
</dbReference>
<comment type="caution">
    <text evidence="2">The sequence shown here is derived from an EMBL/GenBank/DDBJ whole genome shotgun (WGS) entry which is preliminary data.</text>
</comment>
<dbReference type="Proteomes" id="UP001477278">
    <property type="component" value="Unassembled WGS sequence"/>
</dbReference>